<name>A0A644U3K0_9ZZZZ</name>
<dbReference type="Pfam" id="PF19353">
    <property type="entry name" value="DUF5930"/>
    <property type="match status" value="1"/>
</dbReference>
<evidence type="ECO:0000256" key="2">
    <source>
        <dbReference type="SAM" id="Phobius"/>
    </source>
</evidence>
<dbReference type="PANTHER" id="PTHR21666:SF289">
    <property type="entry name" value="L-ALA--D-GLU ENDOPEPTIDASE"/>
    <property type="match status" value="1"/>
</dbReference>
<feature type="domain" description="DUF5930" evidence="4">
    <location>
        <begin position="11"/>
        <end position="330"/>
    </location>
</feature>
<dbReference type="InterPro" id="IPR045974">
    <property type="entry name" value="DUF5930"/>
</dbReference>
<gene>
    <name evidence="5" type="ORF">SDC9_18935</name>
</gene>
<feature type="transmembrane region" description="Helical" evidence="2">
    <location>
        <begin position="49"/>
        <end position="72"/>
    </location>
</feature>
<evidence type="ECO:0000259" key="3">
    <source>
        <dbReference type="Pfam" id="PF01551"/>
    </source>
</evidence>
<evidence type="ECO:0000256" key="1">
    <source>
        <dbReference type="ARBA" id="ARBA00022729"/>
    </source>
</evidence>
<protein>
    <submittedName>
        <fullName evidence="5">Uncharacterized protein</fullName>
    </submittedName>
</protein>
<dbReference type="GO" id="GO:0004222">
    <property type="term" value="F:metalloendopeptidase activity"/>
    <property type="evidence" value="ECO:0007669"/>
    <property type="project" value="TreeGrafter"/>
</dbReference>
<comment type="caution">
    <text evidence="5">The sequence shown here is derived from an EMBL/GenBank/DDBJ whole genome shotgun (WGS) entry which is preliminary data.</text>
</comment>
<evidence type="ECO:0000313" key="5">
    <source>
        <dbReference type="EMBL" id="MPL73142.1"/>
    </source>
</evidence>
<feature type="domain" description="M23ase beta-sheet core" evidence="3">
    <location>
        <begin position="342"/>
        <end position="436"/>
    </location>
</feature>
<sequence length="447" mass="48722">MTTSQDPSVPKRLIARVNSSLGRFLPEQRLFMKSDSATRFVRLRPITQAWVLAAAGAFFLWAVVATSLLFIAGISSGSTREQAAIAQAAFEQRLVTLAKERDSRASEAVAAQERFQLALAQVSQMQSQLLASEERRRELETGIDVIQGTLRRTMTERDTARAALAKTQGTEAGKANSLSARADDMASTVDMLSSVLSSTAAERDAAARDAEDARVETDRIALEKRLLEERNDEIFTTLEGAVKVSMTPLDRMFKNAGMNPDSILSQIRKGYSGTGGPLMPISYSTKGEDPAIARDAARANGILERLDEMNMYRIAVDKLPFAIPIYGGYRFTSPFGYRWGRLHAGIDLAGPVGMQVHVPADGIVTAAEWENGYGNVVKVRHEFGVSTVYGHLSRIRVRAGQKVSRGDVIGDSGNTGRSTGPHLHYEIRVGGNPINPMTFIKAAKDVF</sequence>
<reference evidence="5" key="1">
    <citation type="submission" date="2019-08" db="EMBL/GenBank/DDBJ databases">
        <authorList>
            <person name="Kucharzyk K."/>
            <person name="Murdoch R.W."/>
            <person name="Higgins S."/>
            <person name="Loffler F."/>
        </authorList>
    </citation>
    <scope>NUCLEOTIDE SEQUENCE</scope>
</reference>
<dbReference type="InterPro" id="IPR050570">
    <property type="entry name" value="Cell_wall_metabolism_enzyme"/>
</dbReference>
<dbReference type="Pfam" id="PF01551">
    <property type="entry name" value="Peptidase_M23"/>
    <property type="match status" value="1"/>
</dbReference>
<dbReference type="AlphaFoldDB" id="A0A644U3K0"/>
<organism evidence="5">
    <name type="scientific">bioreactor metagenome</name>
    <dbReference type="NCBI Taxonomy" id="1076179"/>
    <lineage>
        <taxon>unclassified sequences</taxon>
        <taxon>metagenomes</taxon>
        <taxon>ecological metagenomes</taxon>
    </lineage>
</organism>
<keyword evidence="2" id="KW-1133">Transmembrane helix</keyword>
<dbReference type="InterPro" id="IPR016047">
    <property type="entry name" value="M23ase_b-sheet_dom"/>
</dbReference>
<evidence type="ECO:0000259" key="4">
    <source>
        <dbReference type="Pfam" id="PF19353"/>
    </source>
</evidence>
<dbReference type="CDD" id="cd12797">
    <property type="entry name" value="M23_peptidase"/>
    <property type="match status" value="1"/>
</dbReference>
<accession>A0A644U3K0</accession>
<dbReference type="SUPFAM" id="SSF51261">
    <property type="entry name" value="Duplicated hybrid motif"/>
    <property type="match status" value="1"/>
</dbReference>
<keyword evidence="2" id="KW-0812">Transmembrane</keyword>
<keyword evidence="1" id="KW-0732">Signal</keyword>
<dbReference type="EMBL" id="VSSQ01000070">
    <property type="protein sequence ID" value="MPL73142.1"/>
    <property type="molecule type" value="Genomic_DNA"/>
</dbReference>
<dbReference type="InterPro" id="IPR011055">
    <property type="entry name" value="Dup_hybrid_motif"/>
</dbReference>
<dbReference type="Gene3D" id="2.70.70.10">
    <property type="entry name" value="Glucose Permease (Domain IIA)"/>
    <property type="match status" value="1"/>
</dbReference>
<keyword evidence="2" id="KW-0472">Membrane</keyword>
<proteinExistence type="predicted"/>
<dbReference type="PANTHER" id="PTHR21666">
    <property type="entry name" value="PEPTIDASE-RELATED"/>
    <property type="match status" value="1"/>
</dbReference>